<name>A0A0V1BR50_TRISP</name>
<sequence>MSHQKKSFTSFKANESAVPDDPKDVSLAGAEAEKRESLKMVIRRVGDNCYVISGLPSAESVQENNCLQSPVVETATEEDQDDQMQCKFSKMLTKLINFQSAAENDDAHDAVYEPRRSSPLTDSLDGELNNFNPLATETTMENGDICWEGAKNESQVDPSADIIVTLLNLLDYCISSEVTVNDVRAKIIEEVMNLMRNKDGGTGKF</sequence>
<reference evidence="2 3" key="1">
    <citation type="submission" date="2015-01" db="EMBL/GenBank/DDBJ databases">
        <title>Evolution of Trichinella species and genotypes.</title>
        <authorList>
            <person name="Korhonen P.K."/>
            <person name="Edoardo P."/>
            <person name="Giuseppe L.R."/>
            <person name="Gasser R.B."/>
        </authorList>
    </citation>
    <scope>NUCLEOTIDE SEQUENCE [LARGE SCALE GENOMIC DNA]</scope>
    <source>
        <strain evidence="2">ISS3</strain>
    </source>
</reference>
<evidence type="ECO:0000256" key="1">
    <source>
        <dbReference type="SAM" id="MobiDB-lite"/>
    </source>
</evidence>
<dbReference type="OrthoDB" id="5917471at2759"/>
<dbReference type="AlphaFoldDB" id="A0A0V1BR50"/>
<keyword evidence="3" id="KW-1185">Reference proteome</keyword>
<proteinExistence type="predicted"/>
<protein>
    <submittedName>
        <fullName evidence="2">Uncharacterized protein</fullName>
    </submittedName>
</protein>
<feature type="region of interest" description="Disordered" evidence="1">
    <location>
        <begin position="107"/>
        <end position="131"/>
    </location>
</feature>
<dbReference type="InParanoid" id="A0A0V1BR50"/>
<evidence type="ECO:0000313" key="3">
    <source>
        <dbReference type="Proteomes" id="UP000054776"/>
    </source>
</evidence>
<comment type="caution">
    <text evidence="2">The sequence shown here is derived from an EMBL/GenBank/DDBJ whole genome shotgun (WGS) entry which is preliminary data.</text>
</comment>
<organism evidence="2 3">
    <name type="scientific">Trichinella spiralis</name>
    <name type="common">Trichina worm</name>
    <dbReference type="NCBI Taxonomy" id="6334"/>
    <lineage>
        <taxon>Eukaryota</taxon>
        <taxon>Metazoa</taxon>
        <taxon>Ecdysozoa</taxon>
        <taxon>Nematoda</taxon>
        <taxon>Enoplea</taxon>
        <taxon>Dorylaimia</taxon>
        <taxon>Trichinellida</taxon>
        <taxon>Trichinellidae</taxon>
        <taxon>Trichinella</taxon>
    </lineage>
</organism>
<gene>
    <name evidence="2" type="ORF">T01_4072</name>
</gene>
<accession>A0A0V1BR50</accession>
<dbReference type="EMBL" id="JYDH01000016">
    <property type="protein sequence ID" value="KRY39781.1"/>
    <property type="molecule type" value="Genomic_DNA"/>
</dbReference>
<feature type="region of interest" description="Disordered" evidence="1">
    <location>
        <begin position="1"/>
        <end position="25"/>
    </location>
</feature>
<evidence type="ECO:0000313" key="2">
    <source>
        <dbReference type="EMBL" id="KRY39781.1"/>
    </source>
</evidence>
<feature type="compositionally biased region" description="Basic and acidic residues" evidence="1">
    <location>
        <begin position="107"/>
        <end position="116"/>
    </location>
</feature>
<dbReference type="Proteomes" id="UP000054776">
    <property type="component" value="Unassembled WGS sequence"/>
</dbReference>